<proteinExistence type="predicted"/>
<dbReference type="EMBL" id="CP003989">
    <property type="protein sequence ID" value="AGA32862.1"/>
    <property type="molecule type" value="Genomic_DNA"/>
</dbReference>
<dbReference type="KEGG" id="tni:TVNIR_1187"/>
<dbReference type="PATRIC" id="fig|1255043.3.peg.1200"/>
<dbReference type="Proteomes" id="UP000010809">
    <property type="component" value="Chromosome"/>
</dbReference>
<dbReference type="HOGENOM" id="CLU_3048996_0_0_6"/>
<evidence type="ECO:0000313" key="2">
    <source>
        <dbReference type="Proteomes" id="UP000010809"/>
    </source>
</evidence>
<organism evidence="1 2">
    <name type="scientific">Thioalkalivibrio nitratireducens (strain DSM 14787 / UNIQEM 213 / ALEN2)</name>
    <dbReference type="NCBI Taxonomy" id="1255043"/>
    <lineage>
        <taxon>Bacteria</taxon>
        <taxon>Pseudomonadati</taxon>
        <taxon>Pseudomonadota</taxon>
        <taxon>Gammaproteobacteria</taxon>
        <taxon>Chromatiales</taxon>
        <taxon>Ectothiorhodospiraceae</taxon>
        <taxon>Thioalkalivibrio</taxon>
    </lineage>
</organism>
<reference evidence="1" key="1">
    <citation type="submission" date="2015-12" db="EMBL/GenBank/DDBJ databases">
        <authorList>
            <person name="Tikhonova T.V."/>
            <person name="Pavlov A.R."/>
            <person name="Beletsky A.V."/>
            <person name="Mardanov A.V."/>
            <person name="Sorokin D.Y."/>
            <person name="Ravin N.V."/>
            <person name="Popov V.O."/>
        </authorList>
    </citation>
    <scope>NUCLEOTIDE SEQUENCE</scope>
    <source>
        <strain evidence="1">DSM 14787</strain>
    </source>
</reference>
<accession>L0DV43</accession>
<dbReference type="OrthoDB" id="9791276at2"/>
<sequence>MMTEISTPPESGDSRREGFEVLLIEAGTRPVTPEGGQQSLRGMGAAGVRVIADD</sequence>
<dbReference type="STRING" id="1255043.TVNIR_1187"/>
<dbReference type="RefSeq" id="WP_015257999.1">
    <property type="nucleotide sequence ID" value="NC_019902.2"/>
</dbReference>
<keyword evidence="2" id="KW-1185">Reference proteome</keyword>
<evidence type="ECO:0000313" key="1">
    <source>
        <dbReference type="EMBL" id="AGA32862.1"/>
    </source>
</evidence>
<protein>
    <submittedName>
        <fullName evidence="1">Uncharacterized protein</fullName>
    </submittedName>
</protein>
<dbReference type="AlphaFoldDB" id="L0DV43"/>
<name>L0DV43_THIND</name>
<gene>
    <name evidence="1" type="ordered locus">TVNIR_1187</name>
</gene>